<keyword evidence="2" id="KW-1185">Reference proteome</keyword>
<dbReference type="EMBL" id="JAMQON010000004">
    <property type="protein sequence ID" value="MDS0260470.1"/>
    <property type="molecule type" value="Genomic_DNA"/>
</dbReference>
<dbReference type="RefSeq" id="WP_310920145.1">
    <property type="nucleotide sequence ID" value="NZ_JAMQON010000004.1"/>
</dbReference>
<reference evidence="1 2" key="1">
    <citation type="submission" date="2022-06" db="EMBL/GenBank/DDBJ databases">
        <title>Haloarcula sp. a new haloarchaeum isolate from saline soil.</title>
        <authorList>
            <person name="Strakova D."/>
            <person name="Galisteo C."/>
            <person name="Sanchez-Porro C."/>
            <person name="Ventosa A."/>
        </authorList>
    </citation>
    <scope>NUCLEOTIDE SEQUENCE [LARGE SCALE GENOMIC DNA]</scope>
    <source>
        <strain evidence="1 2">S1CR25-12</strain>
    </source>
</reference>
<protein>
    <recommendedName>
        <fullName evidence="3">RNase H type-1 domain-containing protein</fullName>
    </recommendedName>
</protein>
<proteinExistence type="predicted"/>
<dbReference type="Gene3D" id="3.30.420.10">
    <property type="entry name" value="Ribonuclease H-like superfamily/Ribonuclease H"/>
    <property type="match status" value="1"/>
</dbReference>
<comment type="caution">
    <text evidence="1">The sequence shown here is derived from an EMBL/GenBank/DDBJ whole genome shotgun (WGS) entry which is preliminary data.</text>
</comment>
<gene>
    <name evidence="1" type="ORF">NDI56_13780</name>
</gene>
<sequence length="158" mass="17001">MVAPDDAPVDRRRSDTDFAPSLLLYFDASVHYGADNATPTSAAVGFLVESGVTTHIERSLAVDAFVATAHLEYRALLEAVRAVTATGDRVASLHVHGDADAVIRAVDPDHPAEPGDRICRDRVDAIRAAVADIPVVTYRAVRRGENERAHDLARAGHR</sequence>
<evidence type="ECO:0000313" key="2">
    <source>
        <dbReference type="Proteomes" id="UP001259659"/>
    </source>
</evidence>
<dbReference type="InterPro" id="IPR036397">
    <property type="entry name" value="RNaseH_sf"/>
</dbReference>
<dbReference type="InterPro" id="IPR012337">
    <property type="entry name" value="RNaseH-like_sf"/>
</dbReference>
<evidence type="ECO:0008006" key="3">
    <source>
        <dbReference type="Google" id="ProtNLM"/>
    </source>
</evidence>
<accession>A0ABU2FF77</accession>
<dbReference type="Proteomes" id="UP001259659">
    <property type="component" value="Unassembled WGS sequence"/>
</dbReference>
<evidence type="ECO:0000313" key="1">
    <source>
        <dbReference type="EMBL" id="MDS0260470.1"/>
    </source>
</evidence>
<name>A0ABU2FF77_9EURY</name>
<organism evidence="1 2">
    <name type="scientific">Haloarcula saliterrae</name>
    <dbReference type="NCBI Taxonomy" id="2950534"/>
    <lineage>
        <taxon>Archaea</taxon>
        <taxon>Methanobacteriati</taxon>
        <taxon>Methanobacteriota</taxon>
        <taxon>Stenosarchaea group</taxon>
        <taxon>Halobacteria</taxon>
        <taxon>Halobacteriales</taxon>
        <taxon>Haloarculaceae</taxon>
        <taxon>Haloarcula</taxon>
    </lineage>
</organism>
<dbReference type="SUPFAM" id="SSF53098">
    <property type="entry name" value="Ribonuclease H-like"/>
    <property type="match status" value="1"/>
</dbReference>